<evidence type="ECO:0000313" key="14">
    <source>
        <dbReference type="Proteomes" id="UP001497383"/>
    </source>
</evidence>
<dbReference type="Pfam" id="PF17052">
    <property type="entry name" value="CAF20"/>
    <property type="match status" value="1"/>
</dbReference>
<evidence type="ECO:0000256" key="5">
    <source>
        <dbReference type="ARBA" id="ARBA00022540"/>
    </source>
</evidence>
<accession>A0ABP0ZDG7</accession>
<evidence type="ECO:0000256" key="7">
    <source>
        <dbReference type="ARBA" id="ARBA00022845"/>
    </source>
</evidence>
<evidence type="ECO:0000313" key="13">
    <source>
        <dbReference type="EMBL" id="CAK9435704.1"/>
    </source>
</evidence>
<feature type="compositionally biased region" description="Basic and acidic residues" evidence="12">
    <location>
        <begin position="88"/>
        <end position="105"/>
    </location>
</feature>
<feature type="compositionally biased region" description="Acidic residues" evidence="12">
    <location>
        <begin position="195"/>
        <end position="206"/>
    </location>
</feature>
<keyword evidence="8 11" id="KW-0648">Protein biosynthesis</keyword>
<comment type="similarity">
    <text evidence="2 11">Belongs to the CAF20 family.</text>
</comment>
<evidence type="ECO:0000256" key="10">
    <source>
        <dbReference type="ARBA" id="ARBA00025387"/>
    </source>
</evidence>
<keyword evidence="4 11" id="KW-0963">Cytoplasm</keyword>
<keyword evidence="14" id="KW-1185">Reference proteome</keyword>
<evidence type="ECO:0000256" key="2">
    <source>
        <dbReference type="ARBA" id="ARBA00006057"/>
    </source>
</evidence>
<protein>
    <recommendedName>
        <fullName evidence="3 11">Cap-associated protein CAF20</fullName>
    </recommendedName>
</protein>
<dbReference type="InterPro" id="IPR031456">
    <property type="entry name" value="Caf20"/>
</dbReference>
<evidence type="ECO:0000256" key="3">
    <source>
        <dbReference type="ARBA" id="ARBA00020270"/>
    </source>
</evidence>
<evidence type="ECO:0000256" key="11">
    <source>
        <dbReference type="RuleBase" id="RU363005"/>
    </source>
</evidence>
<keyword evidence="9 11" id="KW-0652">Protein synthesis inhibitor</keyword>
<evidence type="ECO:0000256" key="9">
    <source>
        <dbReference type="ARBA" id="ARBA00023193"/>
    </source>
</evidence>
<feature type="compositionally biased region" description="Basic and acidic residues" evidence="12">
    <location>
        <begin position="66"/>
        <end position="75"/>
    </location>
</feature>
<evidence type="ECO:0000256" key="4">
    <source>
        <dbReference type="ARBA" id="ARBA00022490"/>
    </source>
</evidence>
<dbReference type="Proteomes" id="UP001497383">
    <property type="component" value="Chromosome 1"/>
</dbReference>
<feature type="compositionally biased region" description="Basic and acidic residues" evidence="12">
    <location>
        <begin position="174"/>
        <end position="185"/>
    </location>
</feature>
<evidence type="ECO:0000256" key="1">
    <source>
        <dbReference type="ARBA" id="ARBA00004496"/>
    </source>
</evidence>
<evidence type="ECO:0000256" key="12">
    <source>
        <dbReference type="SAM" id="MobiDB-lite"/>
    </source>
</evidence>
<comment type="subcellular location">
    <subcellularLocation>
        <location evidence="1 11">Cytoplasm</location>
    </subcellularLocation>
</comment>
<feature type="region of interest" description="Disordered" evidence="12">
    <location>
        <begin position="37"/>
        <end position="206"/>
    </location>
</feature>
<evidence type="ECO:0000256" key="8">
    <source>
        <dbReference type="ARBA" id="ARBA00022917"/>
    </source>
</evidence>
<sequence>MVKYTEEQLLTIKDEQTYVPQPQILAAFNEMIEQVKEHAIQQQQQQAPPQSSSQQQQKWRSGDTYIDERGNERSYQHMNRRRGSRSGNGEKKPFVKKSKEVVKDEDGWETTLTNTTAAHRGSVGEDGIDERNMFGDAVGGGSGAGEKGSGSGSGSGVGVRARPNNKNLGSSKAVDPREIVSDKQTRSFNAFAALEGDDDDDEEEEE</sequence>
<keyword evidence="5 11" id="KW-0396">Initiation factor</keyword>
<dbReference type="EMBL" id="OZ022405">
    <property type="protein sequence ID" value="CAK9435704.1"/>
    <property type="molecule type" value="Genomic_DNA"/>
</dbReference>
<dbReference type="RefSeq" id="XP_066827369.1">
    <property type="nucleotide sequence ID" value="XM_066974517.1"/>
</dbReference>
<feature type="compositionally biased region" description="Gly residues" evidence="12">
    <location>
        <begin position="137"/>
        <end position="157"/>
    </location>
</feature>
<comment type="function">
    <text evidence="10 11">Acts as an inhibitor of cap-dependent translation. Competes with eIF4G1 and EAP1 for binding to eIF4E and interferes with the formation of the eIF4F complex, inhibiting translation and stabilizing mRNA.</text>
</comment>
<proteinExistence type="inferred from homology"/>
<dbReference type="GeneID" id="92205627"/>
<name>A0ABP0ZDG7_9ASCO</name>
<reference evidence="13 14" key="1">
    <citation type="submission" date="2024-03" db="EMBL/GenBank/DDBJ databases">
        <authorList>
            <person name="Brejova B."/>
        </authorList>
    </citation>
    <scope>NUCLEOTIDE SEQUENCE [LARGE SCALE GENOMIC DNA]</scope>
    <source>
        <strain evidence="13 14">CBS 14171</strain>
    </source>
</reference>
<feature type="compositionally biased region" description="Low complexity" evidence="12">
    <location>
        <begin position="41"/>
        <end position="57"/>
    </location>
</feature>
<keyword evidence="6" id="KW-0597">Phosphoprotein</keyword>
<gene>
    <name evidence="13" type="ORF">LODBEIA_P04310</name>
</gene>
<evidence type="ECO:0000256" key="6">
    <source>
        <dbReference type="ARBA" id="ARBA00022553"/>
    </source>
</evidence>
<organism evidence="13 14">
    <name type="scientific">Lodderomyces beijingensis</name>
    <dbReference type="NCBI Taxonomy" id="1775926"/>
    <lineage>
        <taxon>Eukaryota</taxon>
        <taxon>Fungi</taxon>
        <taxon>Dikarya</taxon>
        <taxon>Ascomycota</taxon>
        <taxon>Saccharomycotina</taxon>
        <taxon>Pichiomycetes</taxon>
        <taxon>Debaryomycetaceae</taxon>
        <taxon>Candida/Lodderomyces clade</taxon>
        <taxon>Lodderomyces</taxon>
    </lineage>
</organism>
<keyword evidence="7 11" id="KW-0810">Translation regulation</keyword>